<gene>
    <name evidence="1" type="ORF">CISIN_1g0443902mg</name>
</gene>
<accession>A0A067E365</accession>
<keyword evidence="2" id="KW-1185">Reference proteome</keyword>
<proteinExistence type="predicted"/>
<dbReference type="Proteomes" id="UP000027120">
    <property type="component" value="Unassembled WGS sequence"/>
</dbReference>
<evidence type="ECO:0000313" key="1">
    <source>
        <dbReference type="EMBL" id="KDO45331.1"/>
    </source>
</evidence>
<evidence type="ECO:0000313" key="2">
    <source>
        <dbReference type="Proteomes" id="UP000027120"/>
    </source>
</evidence>
<protein>
    <submittedName>
        <fullName evidence="1">Uncharacterized protein</fullName>
    </submittedName>
</protein>
<feature type="non-terminal residue" evidence="1">
    <location>
        <position position="1"/>
    </location>
</feature>
<sequence>LRMGPKLVERGSVRPTFVKKFSPICNPRSNPYIYEFIGKPSLKVRVNGHWISVWLSRGKF</sequence>
<reference evidence="1 2" key="1">
    <citation type="submission" date="2014-04" db="EMBL/GenBank/DDBJ databases">
        <authorList>
            <consortium name="International Citrus Genome Consortium"/>
            <person name="Gmitter F."/>
            <person name="Chen C."/>
            <person name="Farmerie W."/>
            <person name="Harkins T."/>
            <person name="Desany B."/>
            <person name="Mohiuddin M."/>
            <person name="Kodira C."/>
            <person name="Borodovsky M."/>
            <person name="Lomsadze A."/>
            <person name="Burns P."/>
            <person name="Jenkins J."/>
            <person name="Prochnik S."/>
            <person name="Shu S."/>
            <person name="Chapman J."/>
            <person name="Pitluck S."/>
            <person name="Schmutz J."/>
            <person name="Rokhsar D."/>
        </authorList>
    </citation>
    <scope>NUCLEOTIDE SEQUENCE</scope>
</reference>
<dbReference type="EMBL" id="KK785261">
    <property type="protein sequence ID" value="KDO45331.1"/>
    <property type="molecule type" value="Genomic_DNA"/>
</dbReference>
<name>A0A067E365_CITSI</name>
<organism evidence="1 2">
    <name type="scientific">Citrus sinensis</name>
    <name type="common">Sweet orange</name>
    <name type="synonym">Citrus aurantium var. sinensis</name>
    <dbReference type="NCBI Taxonomy" id="2711"/>
    <lineage>
        <taxon>Eukaryota</taxon>
        <taxon>Viridiplantae</taxon>
        <taxon>Streptophyta</taxon>
        <taxon>Embryophyta</taxon>
        <taxon>Tracheophyta</taxon>
        <taxon>Spermatophyta</taxon>
        <taxon>Magnoliopsida</taxon>
        <taxon>eudicotyledons</taxon>
        <taxon>Gunneridae</taxon>
        <taxon>Pentapetalae</taxon>
        <taxon>rosids</taxon>
        <taxon>malvids</taxon>
        <taxon>Sapindales</taxon>
        <taxon>Rutaceae</taxon>
        <taxon>Aurantioideae</taxon>
        <taxon>Citrus</taxon>
    </lineage>
</organism>
<dbReference type="AlphaFoldDB" id="A0A067E365"/>